<comment type="catalytic activity">
    <reaction evidence="9 11">
        <text>tRNA(Tyr) + L-tyrosine + ATP = L-tyrosyl-tRNA(Tyr) + AMP + diphosphate + H(+)</text>
        <dbReference type="Rhea" id="RHEA:10220"/>
        <dbReference type="Rhea" id="RHEA-COMP:9706"/>
        <dbReference type="Rhea" id="RHEA-COMP:9707"/>
        <dbReference type="ChEBI" id="CHEBI:15378"/>
        <dbReference type="ChEBI" id="CHEBI:30616"/>
        <dbReference type="ChEBI" id="CHEBI:33019"/>
        <dbReference type="ChEBI" id="CHEBI:58315"/>
        <dbReference type="ChEBI" id="CHEBI:78442"/>
        <dbReference type="ChEBI" id="CHEBI:78536"/>
        <dbReference type="ChEBI" id="CHEBI:456215"/>
        <dbReference type="EC" id="6.1.1.1"/>
    </reaction>
</comment>
<comment type="caution">
    <text evidence="14">The sequence shown here is derived from an EMBL/GenBank/DDBJ whole genome shotgun (WGS) entry which is preliminary data.</text>
</comment>
<feature type="binding site" evidence="11">
    <location>
        <position position="236"/>
    </location>
    <ligand>
        <name>ATP</name>
        <dbReference type="ChEBI" id="CHEBI:30616"/>
    </ligand>
</feature>
<organism evidence="14 15">
    <name type="scientific">Ureibacillus manganicus DSM 26584</name>
    <dbReference type="NCBI Taxonomy" id="1384049"/>
    <lineage>
        <taxon>Bacteria</taxon>
        <taxon>Bacillati</taxon>
        <taxon>Bacillota</taxon>
        <taxon>Bacilli</taxon>
        <taxon>Bacillales</taxon>
        <taxon>Caryophanaceae</taxon>
        <taxon>Ureibacillus</taxon>
    </lineage>
</organism>
<evidence type="ECO:0000256" key="8">
    <source>
        <dbReference type="ARBA" id="ARBA00023146"/>
    </source>
</evidence>
<gene>
    <name evidence="11" type="primary">tyrS</name>
    <name evidence="14" type="ORF">CD29_14830</name>
</gene>
<dbReference type="GO" id="GO:0003723">
    <property type="term" value="F:RNA binding"/>
    <property type="evidence" value="ECO:0007669"/>
    <property type="project" value="UniProtKB-KW"/>
</dbReference>
<dbReference type="InterPro" id="IPR024088">
    <property type="entry name" value="Tyr-tRNA-ligase_bac-type"/>
</dbReference>
<dbReference type="PROSITE" id="PS50889">
    <property type="entry name" value="S4"/>
    <property type="match status" value="1"/>
</dbReference>
<evidence type="ECO:0000256" key="3">
    <source>
        <dbReference type="ARBA" id="ARBA00022598"/>
    </source>
</evidence>
<dbReference type="Pfam" id="PF22421">
    <property type="entry name" value="SYY_C-terminal"/>
    <property type="match status" value="1"/>
</dbReference>
<comment type="similarity">
    <text evidence="10 11">Belongs to the class-I aminoacyl-tRNA synthetase family. TyrS type 1 subfamily.</text>
</comment>
<dbReference type="GO" id="GO:0005829">
    <property type="term" value="C:cytosol"/>
    <property type="evidence" value="ECO:0007669"/>
    <property type="project" value="TreeGrafter"/>
</dbReference>
<evidence type="ECO:0000256" key="12">
    <source>
        <dbReference type="PROSITE-ProRule" id="PRU00182"/>
    </source>
</evidence>
<proteinExistence type="inferred from homology"/>
<evidence type="ECO:0000256" key="9">
    <source>
        <dbReference type="ARBA" id="ARBA00048248"/>
    </source>
</evidence>
<feature type="short sequence motif" description="'HIGH' region" evidence="11">
    <location>
        <begin position="41"/>
        <end position="50"/>
    </location>
</feature>
<dbReference type="PANTHER" id="PTHR11766:SF0">
    <property type="entry name" value="TYROSINE--TRNA LIGASE, MITOCHONDRIAL"/>
    <property type="match status" value="1"/>
</dbReference>
<accession>A0A0A3I4C7</accession>
<dbReference type="SMART" id="SM00363">
    <property type="entry name" value="S4"/>
    <property type="match status" value="1"/>
</dbReference>
<name>A0A0A3I4C7_9BACL</name>
<dbReference type="InterPro" id="IPR014729">
    <property type="entry name" value="Rossmann-like_a/b/a_fold"/>
</dbReference>
<dbReference type="HAMAP" id="MF_02006">
    <property type="entry name" value="Tyr_tRNA_synth_type1"/>
    <property type="match status" value="1"/>
</dbReference>
<dbReference type="GO" id="GO:0004831">
    <property type="term" value="F:tyrosine-tRNA ligase activity"/>
    <property type="evidence" value="ECO:0007669"/>
    <property type="project" value="UniProtKB-UniRule"/>
</dbReference>
<keyword evidence="3 11" id="KW-0436">Ligase</keyword>
<dbReference type="Gene3D" id="1.10.240.10">
    <property type="entry name" value="Tyrosyl-Transfer RNA Synthetase"/>
    <property type="match status" value="1"/>
</dbReference>
<dbReference type="OrthoDB" id="9804243at2"/>
<dbReference type="AlphaFoldDB" id="A0A0A3I4C7"/>
<keyword evidence="5 11" id="KW-0067">ATP-binding</keyword>
<dbReference type="PANTHER" id="PTHR11766">
    <property type="entry name" value="TYROSYL-TRNA SYNTHETASE"/>
    <property type="match status" value="1"/>
</dbReference>
<dbReference type="GO" id="GO:0006437">
    <property type="term" value="P:tyrosyl-tRNA aminoacylation"/>
    <property type="evidence" value="ECO:0007669"/>
    <property type="project" value="UniProtKB-UniRule"/>
</dbReference>
<dbReference type="Gene3D" id="3.10.290.10">
    <property type="entry name" value="RNA-binding S4 domain"/>
    <property type="match status" value="1"/>
</dbReference>
<dbReference type="CDD" id="cd00395">
    <property type="entry name" value="Tyr_Trp_RS_core"/>
    <property type="match status" value="1"/>
</dbReference>
<feature type="domain" description="RNA-binding S4" evidence="13">
    <location>
        <begin position="356"/>
        <end position="417"/>
    </location>
</feature>
<dbReference type="Gene3D" id="3.40.50.620">
    <property type="entry name" value="HUPs"/>
    <property type="match status" value="1"/>
</dbReference>
<keyword evidence="15" id="KW-1185">Reference proteome</keyword>
<keyword evidence="6 12" id="KW-0694">RNA-binding</keyword>
<dbReference type="STRING" id="1384049.CD29_14830"/>
<keyword evidence="4 11" id="KW-0547">Nucleotide-binding</keyword>
<keyword evidence="8 11" id="KW-0030">Aminoacyl-tRNA synthetase</keyword>
<dbReference type="InterPro" id="IPR002305">
    <property type="entry name" value="aa-tRNA-synth_Ic"/>
</dbReference>
<dbReference type="PROSITE" id="PS00178">
    <property type="entry name" value="AA_TRNA_LIGASE_I"/>
    <property type="match status" value="1"/>
</dbReference>
<dbReference type="NCBIfam" id="TIGR00234">
    <property type="entry name" value="tyrS"/>
    <property type="match status" value="1"/>
</dbReference>
<evidence type="ECO:0000256" key="1">
    <source>
        <dbReference type="ARBA" id="ARBA00004496"/>
    </source>
</evidence>
<dbReference type="RefSeq" id="WP_036188214.1">
    <property type="nucleotide sequence ID" value="NZ_AVDA01000018.1"/>
</dbReference>
<comment type="function">
    <text evidence="11">Catalyzes the attachment of tyrosine to tRNA(Tyr) in a two-step reaction: tyrosine is first activated by ATP to form Tyr-AMP and then transferred to the acceptor end of tRNA(Tyr).</text>
</comment>
<feature type="binding site" evidence="11">
    <location>
        <position position="36"/>
    </location>
    <ligand>
        <name>L-tyrosine</name>
        <dbReference type="ChEBI" id="CHEBI:58315"/>
    </ligand>
</feature>
<comment type="subcellular location">
    <subcellularLocation>
        <location evidence="1 11">Cytoplasm</location>
    </subcellularLocation>
</comment>
<comment type="subunit">
    <text evidence="11">Homodimer.</text>
</comment>
<dbReference type="SUPFAM" id="SSF55174">
    <property type="entry name" value="Alpha-L RNA-binding motif"/>
    <property type="match status" value="1"/>
</dbReference>
<feature type="short sequence motif" description="'KMSKS' region" evidence="11">
    <location>
        <begin position="233"/>
        <end position="237"/>
    </location>
</feature>
<dbReference type="InterPro" id="IPR036986">
    <property type="entry name" value="S4_RNA-bd_sf"/>
</dbReference>
<evidence type="ECO:0000256" key="7">
    <source>
        <dbReference type="ARBA" id="ARBA00022917"/>
    </source>
</evidence>
<dbReference type="SUPFAM" id="SSF52374">
    <property type="entry name" value="Nucleotidylyl transferase"/>
    <property type="match status" value="1"/>
</dbReference>
<feature type="binding site" evidence="11">
    <location>
        <position position="175"/>
    </location>
    <ligand>
        <name>L-tyrosine</name>
        <dbReference type="ChEBI" id="CHEBI:58315"/>
    </ligand>
</feature>
<dbReference type="GO" id="GO:0042803">
    <property type="term" value="F:protein homodimerization activity"/>
    <property type="evidence" value="ECO:0007669"/>
    <property type="project" value="UniProtKB-ARBA"/>
</dbReference>
<evidence type="ECO:0000256" key="10">
    <source>
        <dbReference type="ARBA" id="ARBA00060965"/>
    </source>
</evidence>
<evidence type="ECO:0000256" key="11">
    <source>
        <dbReference type="HAMAP-Rule" id="MF_02006"/>
    </source>
</evidence>
<dbReference type="InterPro" id="IPR002942">
    <property type="entry name" value="S4_RNA-bd"/>
</dbReference>
<dbReference type="Pfam" id="PF00579">
    <property type="entry name" value="tRNA-synt_1b"/>
    <property type="match status" value="1"/>
</dbReference>
<dbReference type="eggNOG" id="COG0162">
    <property type="taxonomic scope" value="Bacteria"/>
</dbReference>
<reference evidence="14 15" key="1">
    <citation type="submission" date="2014-02" db="EMBL/GenBank/DDBJ databases">
        <title>Draft genome sequence of Lysinibacillus manganicus DSM 26584T.</title>
        <authorList>
            <person name="Zhang F."/>
            <person name="Wang G."/>
            <person name="Zhang L."/>
        </authorList>
    </citation>
    <scope>NUCLEOTIDE SEQUENCE [LARGE SCALE GENOMIC DNA]</scope>
    <source>
        <strain evidence="14 15">DSM 26584</strain>
    </source>
</reference>
<evidence type="ECO:0000313" key="14">
    <source>
        <dbReference type="EMBL" id="KGR77533.1"/>
    </source>
</evidence>
<dbReference type="CDD" id="cd00165">
    <property type="entry name" value="S4"/>
    <property type="match status" value="1"/>
</dbReference>
<keyword evidence="2 11" id="KW-0963">Cytoplasm</keyword>
<sequence length="422" mass="47525">MTNTLIEDLQWRGLLYQQTDAEGMEKLLNEEKVSLYVGVDPTADSMHIGHIVPLLTLRRFQQAGHRPILLVGGATGMIGDPSGRSEERNLLTEEQIALNVAGLKAQMERIFEFGEDGNGAQLVNNYDWVGKMSVIDFLRDYGKLINVNYMLAKDTIASRLDTGISFTEFSYTLIQGLDFNHLYNHYDVRIQVGGSDQWGNITTGLEVIRKTHDEEAKAFGITIPLVTKADGTKFGKTAGGAVWLDAEKTTPYEFYQFWFNSADADVIKYLKIFTFLSREEIEALEVSVQEEPHLRKAQKTLAEEMTRLIHGEEALETAIRITNALFSGDLKALSAKEMKNAFKDVPSTELPKEDKNIVDVLVEANISSSKRQAREDVTNGAISINGEKITDLDYVVDVKDRLEDEFAIIRRGKKKYHMVKFN</sequence>
<dbReference type="FunFam" id="3.40.50.620:FF:000008">
    <property type="entry name" value="Tyrosine--tRNA ligase"/>
    <property type="match status" value="1"/>
</dbReference>
<evidence type="ECO:0000256" key="6">
    <source>
        <dbReference type="ARBA" id="ARBA00022884"/>
    </source>
</evidence>
<dbReference type="EC" id="6.1.1.1" evidence="11"/>
<dbReference type="PRINTS" id="PR01040">
    <property type="entry name" value="TRNASYNTHTYR"/>
</dbReference>
<dbReference type="FunFam" id="1.10.240.10:FF:000001">
    <property type="entry name" value="Tyrosine--tRNA ligase"/>
    <property type="match status" value="1"/>
</dbReference>
<evidence type="ECO:0000259" key="13">
    <source>
        <dbReference type="SMART" id="SM00363"/>
    </source>
</evidence>
<dbReference type="InterPro" id="IPR002307">
    <property type="entry name" value="Tyr-tRNA-ligase"/>
</dbReference>
<evidence type="ECO:0000256" key="2">
    <source>
        <dbReference type="ARBA" id="ARBA00022490"/>
    </source>
</evidence>
<evidence type="ECO:0000256" key="5">
    <source>
        <dbReference type="ARBA" id="ARBA00022840"/>
    </source>
</evidence>
<evidence type="ECO:0000313" key="15">
    <source>
        <dbReference type="Proteomes" id="UP000030416"/>
    </source>
</evidence>
<protein>
    <recommendedName>
        <fullName evidence="11">Tyrosine--tRNA ligase</fullName>
        <ecNumber evidence="11">6.1.1.1</ecNumber>
    </recommendedName>
    <alternativeName>
        <fullName evidence="11">Tyrosyl-tRNA synthetase</fullName>
        <shortName evidence="11">TyrRS</shortName>
    </alternativeName>
</protein>
<feature type="binding site" evidence="11">
    <location>
        <position position="171"/>
    </location>
    <ligand>
        <name>L-tyrosine</name>
        <dbReference type="ChEBI" id="CHEBI:58315"/>
    </ligand>
</feature>
<dbReference type="InterPro" id="IPR054608">
    <property type="entry name" value="SYY-like_C"/>
</dbReference>
<keyword evidence="7 11" id="KW-0648">Protein biosynthesis</keyword>
<dbReference type="Proteomes" id="UP000030416">
    <property type="component" value="Unassembled WGS sequence"/>
</dbReference>
<dbReference type="InterPro" id="IPR001412">
    <property type="entry name" value="aa-tRNA-synth_I_CS"/>
</dbReference>
<evidence type="ECO:0000256" key="4">
    <source>
        <dbReference type="ARBA" id="ARBA00022741"/>
    </source>
</evidence>
<dbReference type="GO" id="GO:0005524">
    <property type="term" value="F:ATP binding"/>
    <property type="evidence" value="ECO:0007669"/>
    <property type="project" value="UniProtKB-UniRule"/>
</dbReference>
<dbReference type="InterPro" id="IPR024107">
    <property type="entry name" value="Tyr-tRNA-ligase_bac_1"/>
</dbReference>
<dbReference type="EMBL" id="JPVN01000018">
    <property type="protein sequence ID" value="KGR77533.1"/>
    <property type="molecule type" value="Genomic_DNA"/>
</dbReference>